<organism evidence="2 3">
    <name type="scientific">Amylolactobacillus amylophilus DSM 20533 = JCM 1125</name>
    <dbReference type="NCBI Taxonomy" id="1423721"/>
    <lineage>
        <taxon>Bacteria</taxon>
        <taxon>Bacillati</taxon>
        <taxon>Bacillota</taxon>
        <taxon>Bacilli</taxon>
        <taxon>Lactobacillales</taxon>
        <taxon>Lactobacillaceae</taxon>
        <taxon>Amylolactobacillus</taxon>
    </lineage>
</organism>
<dbReference type="EMBL" id="CP018888">
    <property type="protein sequence ID" value="APT18635.1"/>
    <property type="molecule type" value="Genomic_DNA"/>
</dbReference>
<proteinExistence type="predicted"/>
<reference evidence="2 3" key="1">
    <citation type="submission" date="2016-12" db="EMBL/GenBank/DDBJ databases">
        <title>The whole genome sequencing and assembly of Lactobacillus amylophilus DSM 20533T strain.</title>
        <authorList>
            <person name="Lee Y.-J."/>
            <person name="Yi H."/>
            <person name="Bahn Y.-S."/>
            <person name="Kim J.F."/>
            <person name="Lee D.-W."/>
        </authorList>
    </citation>
    <scope>NUCLEOTIDE SEQUENCE [LARGE SCALE GENOMIC DNA]</scope>
    <source>
        <strain evidence="2 3">DSM 20533</strain>
    </source>
</reference>
<protein>
    <recommendedName>
        <fullName evidence="4">DUF1516 domain-containing protein</fullName>
    </recommendedName>
</protein>
<sequence length="123" mass="13943">MGFILQILSYVFFGALFLFGLLAYFKDRKMYPQYLVLFRLSISCMIVVVTLQIFLAIKFPLSLILWFFFLDVLLSIRHVIKLVGAKNAQSARNHRLLAVIFGVVALVVLIVLGVVSYLLSAVL</sequence>
<feature type="transmembrane region" description="Helical" evidence="1">
    <location>
        <begin position="37"/>
        <end position="57"/>
    </location>
</feature>
<gene>
    <name evidence="2" type="ORF">LA20533_04875</name>
</gene>
<feature type="transmembrane region" description="Helical" evidence="1">
    <location>
        <begin position="96"/>
        <end position="119"/>
    </location>
</feature>
<feature type="transmembrane region" description="Helical" evidence="1">
    <location>
        <begin position="63"/>
        <end position="84"/>
    </location>
</feature>
<keyword evidence="1" id="KW-1133">Transmembrane helix</keyword>
<dbReference type="Proteomes" id="UP000185499">
    <property type="component" value="Chromosome"/>
</dbReference>
<dbReference type="RefSeq" id="WP_054745770.1">
    <property type="nucleotide sequence ID" value="NZ_AYYS01000029.1"/>
</dbReference>
<evidence type="ECO:0000313" key="3">
    <source>
        <dbReference type="Proteomes" id="UP000185499"/>
    </source>
</evidence>
<dbReference type="AlphaFoldDB" id="A0A1L6XCC7"/>
<feature type="transmembrane region" description="Helical" evidence="1">
    <location>
        <begin position="6"/>
        <end position="25"/>
    </location>
</feature>
<accession>A0A1L6XCC7</accession>
<name>A0A1L6XCC7_9LACO</name>
<keyword evidence="3" id="KW-1185">Reference proteome</keyword>
<evidence type="ECO:0008006" key="4">
    <source>
        <dbReference type="Google" id="ProtNLM"/>
    </source>
</evidence>
<keyword evidence="1" id="KW-0472">Membrane</keyword>
<evidence type="ECO:0000256" key="1">
    <source>
        <dbReference type="SAM" id="Phobius"/>
    </source>
</evidence>
<dbReference type="KEGG" id="lah:LA20533_04875"/>
<keyword evidence="1" id="KW-0812">Transmembrane</keyword>
<evidence type="ECO:0000313" key="2">
    <source>
        <dbReference type="EMBL" id="APT18635.1"/>
    </source>
</evidence>